<evidence type="ECO:0000256" key="1">
    <source>
        <dbReference type="SAM" id="Phobius"/>
    </source>
</evidence>
<protein>
    <recommendedName>
        <fullName evidence="4">MFS transporter</fullName>
    </recommendedName>
</protein>
<organism evidence="2 3">
    <name type="scientific">Streptomyces ruber</name>
    <dbReference type="NCBI Taxonomy" id="83378"/>
    <lineage>
        <taxon>Bacteria</taxon>
        <taxon>Bacillati</taxon>
        <taxon>Actinomycetota</taxon>
        <taxon>Actinomycetes</taxon>
        <taxon>Kitasatosporales</taxon>
        <taxon>Streptomycetaceae</taxon>
        <taxon>Streptomyces</taxon>
    </lineage>
</organism>
<feature type="transmembrane region" description="Helical" evidence="1">
    <location>
        <begin position="112"/>
        <end position="133"/>
    </location>
</feature>
<evidence type="ECO:0000313" key="2">
    <source>
        <dbReference type="EMBL" id="GGQ89859.1"/>
    </source>
</evidence>
<feature type="transmembrane region" description="Helical" evidence="1">
    <location>
        <begin position="20"/>
        <end position="39"/>
    </location>
</feature>
<keyword evidence="1" id="KW-1133">Transmembrane helix</keyword>
<feature type="transmembrane region" description="Helical" evidence="1">
    <location>
        <begin position="84"/>
        <end position="106"/>
    </location>
</feature>
<sequence>MALQVRASRGVVDNAAAARAAVRAGAAFLLGMAAIAAATGLPGRLAAVVIIGGVVVHTIGELWHTAASFELSFGLAPAHAQGQYSGLHATGIGVASSLAPSVLALFCITWGIPGWLALGGVFLLAGLVLPYAVRWAERARAAAAGPDAAPAWT</sequence>
<accession>A0A918F0R7</accession>
<evidence type="ECO:0008006" key="4">
    <source>
        <dbReference type="Google" id="ProtNLM"/>
    </source>
</evidence>
<evidence type="ECO:0000313" key="3">
    <source>
        <dbReference type="Proteomes" id="UP000620156"/>
    </source>
</evidence>
<dbReference type="EMBL" id="BMQK01000034">
    <property type="protein sequence ID" value="GGQ89859.1"/>
    <property type="molecule type" value="Genomic_DNA"/>
</dbReference>
<dbReference type="AlphaFoldDB" id="A0A918F0R7"/>
<keyword evidence="1" id="KW-0472">Membrane</keyword>
<reference evidence="2" key="2">
    <citation type="submission" date="2020-09" db="EMBL/GenBank/DDBJ databases">
        <authorList>
            <person name="Sun Q."/>
            <person name="Ohkuma M."/>
        </authorList>
    </citation>
    <scope>NUCLEOTIDE SEQUENCE</scope>
    <source>
        <strain evidence="2">JCM 3131</strain>
    </source>
</reference>
<comment type="caution">
    <text evidence="2">The sequence shown here is derived from an EMBL/GenBank/DDBJ whole genome shotgun (WGS) entry which is preliminary data.</text>
</comment>
<gene>
    <name evidence="2" type="ORF">GCM10010145_69150</name>
</gene>
<feature type="transmembrane region" description="Helical" evidence="1">
    <location>
        <begin position="45"/>
        <end position="63"/>
    </location>
</feature>
<dbReference type="InterPro" id="IPR036259">
    <property type="entry name" value="MFS_trans_sf"/>
</dbReference>
<keyword evidence="1" id="KW-0812">Transmembrane</keyword>
<keyword evidence="3" id="KW-1185">Reference proteome</keyword>
<name>A0A918F0R7_9ACTN</name>
<dbReference type="Proteomes" id="UP000620156">
    <property type="component" value="Unassembled WGS sequence"/>
</dbReference>
<dbReference type="RefSeq" id="WP_189220848.1">
    <property type="nucleotide sequence ID" value="NZ_BMQK01000034.1"/>
</dbReference>
<reference evidence="2" key="1">
    <citation type="journal article" date="2014" name="Int. J. Syst. Evol. Microbiol.">
        <title>Complete genome sequence of Corynebacterium casei LMG S-19264T (=DSM 44701T), isolated from a smear-ripened cheese.</title>
        <authorList>
            <consortium name="US DOE Joint Genome Institute (JGI-PGF)"/>
            <person name="Walter F."/>
            <person name="Albersmeier A."/>
            <person name="Kalinowski J."/>
            <person name="Ruckert C."/>
        </authorList>
    </citation>
    <scope>NUCLEOTIDE SEQUENCE</scope>
    <source>
        <strain evidence="2">JCM 3131</strain>
    </source>
</reference>
<dbReference type="SUPFAM" id="SSF103473">
    <property type="entry name" value="MFS general substrate transporter"/>
    <property type="match status" value="1"/>
</dbReference>
<proteinExistence type="predicted"/>